<name>A0AAU7M3I6_9ACTN</name>
<accession>A0AAU7M3I6</accession>
<evidence type="ECO:0000313" key="3">
    <source>
        <dbReference type="EMBL" id="XBP92060.1"/>
    </source>
</evidence>
<dbReference type="AlphaFoldDB" id="A0AAU7M3I6"/>
<evidence type="ECO:0000313" key="4">
    <source>
        <dbReference type="EMBL" id="XCH72757.1"/>
    </source>
</evidence>
<evidence type="ECO:0000259" key="2">
    <source>
        <dbReference type="Pfam" id="PF24623"/>
    </source>
</evidence>
<sequence length="229" mass="25346">MAWDGYCGEPVAWLSVGEPVAGTLYGGSGPIAYTHLLTVAEAIGVYGPISEWVVGPQGGFRRVCFGETVFISAQLGRGFDVRTLPEGVVTVEDPDLDWPCPQCGATPGDRCSGASKHRVRRARGEEYQRLQNEMSQLRDTVANLRRQNERLDEQVHALRREQRKRVPICSRPTRAGRPCQADAITYPTPIESCRIHLTPEEKTMIAAAEAQRRTEFTARPQGTEPELQA</sequence>
<dbReference type="InterPro" id="IPR056911">
    <property type="entry name" value="Phage_Znf_bind_put"/>
</dbReference>
<dbReference type="EMBL" id="CP157762">
    <property type="protein sequence ID" value="XBP92060.1"/>
    <property type="molecule type" value="Genomic_DNA"/>
</dbReference>
<gene>
    <name evidence="4" type="ORF">ABUL08_20875</name>
    <name evidence="3" type="ORF">VK199_20800</name>
</gene>
<protein>
    <recommendedName>
        <fullName evidence="2">DNA-binding phage zinc finger domain-containing protein</fullName>
    </recommendedName>
</protein>
<dbReference type="Pfam" id="PF24623">
    <property type="entry name" value="Phage_zn_bind_8"/>
    <property type="match status" value="1"/>
</dbReference>
<dbReference type="RefSeq" id="WP_350931627.1">
    <property type="nucleotide sequence ID" value="NZ_CP157762.1"/>
</dbReference>
<reference evidence="3" key="1">
    <citation type="submission" date="2024-01" db="EMBL/GenBank/DDBJ databases">
        <title>The genome sequence of Micromonospora mangrovi CCTCC AA 2012012.</title>
        <authorList>
            <person name="Gao J."/>
        </authorList>
    </citation>
    <scope>NUCLEOTIDE SEQUENCE</scope>
    <source>
        <strain evidence="3">CCTCC AA 2012012</strain>
    </source>
</reference>
<feature type="domain" description="DNA-binding phage zinc finger" evidence="2">
    <location>
        <begin position="96"/>
        <end position="122"/>
    </location>
</feature>
<organism evidence="3">
    <name type="scientific">Micromonospora sp. CCTCC AA 2012012</name>
    <dbReference type="NCBI Taxonomy" id="3111921"/>
    <lineage>
        <taxon>Bacteria</taxon>
        <taxon>Bacillati</taxon>
        <taxon>Actinomycetota</taxon>
        <taxon>Actinomycetes</taxon>
        <taxon>Micromonosporales</taxon>
        <taxon>Micromonosporaceae</taxon>
        <taxon>Micromonospora</taxon>
    </lineage>
</organism>
<keyword evidence="1" id="KW-0175">Coiled coil</keyword>
<dbReference type="CDD" id="cd14686">
    <property type="entry name" value="bZIP"/>
    <property type="match status" value="1"/>
</dbReference>
<evidence type="ECO:0000256" key="1">
    <source>
        <dbReference type="SAM" id="Coils"/>
    </source>
</evidence>
<dbReference type="EMBL" id="CP159342">
    <property type="protein sequence ID" value="XCH72757.1"/>
    <property type="molecule type" value="Genomic_DNA"/>
</dbReference>
<proteinExistence type="predicted"/>
<reference evidence="4" key="2">
    <citation type="submission" date="2024-06" db="EMBL/GenBank/DDBJ databases">
        <title>Micromonospora mangrovi CCTCC AA 2012012 genome sequences.</title>
        <authorList>
            <person name="Gao J."/>
        </authorList>
    </citation>
    <scope>NUCLEOTIDE SEQUENCE</scope>
    <source>
        <strain evidence="4">CCTCC AA 2012012</strain>
    </source>
</reference>
<feature type="coiled-coil region" evidence="1">
    <location>
        <begin position="120"/>
        <end position="164"/>
    </location>
</feature>